<proteinExistence type="predicted"/>
<protein>
    <submittedName>
        <fullName evidence="1">Uncharacterized protein</fullName>
    </submittedName>
</protein>
<dbReference type="AlphaFoldDB" id="A0A5C5YVS1"/>
<sequence>MLLDVTRGGGEEVFAWDHGDRVGHEQRVDGTLIRPTWYIETSTTAMLRQ</sequence>
<dbReference type="EMBL" id="SJPJ01000001">
    <property type="protein sequence ID" value="TWT78733.1"/>
    <property type="molecule type" value="Genomic_DNA"/>
</dbReference>
<keyword evidence="2" id="KW-1185">Reference proteome</keyword>
<comment type="caution">
    <text evidence="1">The sequence shown here is derived from an EMBL/GenBank/DDBJ whole genome shotgun (WGS) entry which is preliminary data.</text>
</comment>
<accession>A0A5C5YVS1</accession>
<evidence type="ECO:0000313" key="2">
    <source>
        <dbReference type="Proteomes" id="UP000315010"/>
    </source>
</evidence>
<dbReference type="RefSeq" id="WP_419193761.1">
    <property type="nucleotide sequence ID" value="NZ_SJPJ01000001.1"/>
</dbReference>
<reference evidence="1 2" key="1">
    <citation type="submission" date="2019-02" db="EMBL/GenBank/DDBJ databases">
        <title>Deep-cultivation of Planctomycetes and their phenomic and genomic characterization uncovers novel biology.</title>
        <authorList>
            <person name="Wiegand S."/>
            <person name="Jogler M."/>
            <person name="Boedeker C."/>
            <person name="Pinto D."/>
            <person name="Vollmers J."/>
            <person name="Rivas-Marin E."/>
            <person name="Kohn T."/>
            <person name="Peeters S.H."/>
            <person name="Heuer A."/>
            <person name="Rast P."/>
            <person name="Oberbeckmann S."/>
            <person name="Bunk B."/>
            <person name="Jeske O."/>
            <person name="Meyerdierks A."/>
            <person name="Storesund J.E."/>
            <person name="Kallscheuer N."/>
            <person name="Luecker S."/>
            <person name="Lage O.M."/>
            <person name="Pohl T."/>
            <person name="Merkel B.J."/>
            <person name="Hornburger P."/>
            <person name="Mueller R.-W."/>
            <person name="Bruemmer F."/>
            <person name="Labrenz M."/>
            <person name="Spormann A.M."/>
            <person name="Op Den Camp H."/>
            <person name="Overmann J."/>
            <person name="Amann R."/>
            <person name="Jetten M.S.M."/>
            <person name="Mascher T."/>
            <person name="Medema M.H."/>
            <person name="Devos D.P."/>
            <person name="Kaster A.-K."/>
            <person name="Ovreas L."/>
            <person name="Rohde M."/>
            <person name="Galperin M.Y."/>
            <person name="Jogler C."/>
        </authorList>
    </citation>
    <scope>NUCLEOTIDE SEQUENCE [LARGE SCALE GENOMIC DNA]</scope>
    <source>
        <strain evidence="1 2">CA13</strain>
    </source>
</reference>
<name>A0A5C5YVS1_9BACT</name>
<dbReference type="Proteomes" id="UP000315010">
    <property type="component" value="Unassembled WGS sequence"/>
</dbReference>
<organism evidence="1 2">
    <name type="scientific">Novipirellula herctigrandis</name>
    <dbReference type="NCBI Taxonomy" id="2527986"/>
    <lineage>
        <taxon>Bacteria</taxon>
        <taxon>Pseudomonadati</taxon>
        <taxon>Planctomycetota</taxon>
        <taxon>Planctomycetia</taxon>
        <taxon>Pirellulales</taxon>
        <taxon>Pirellulaceae</taxon>
        <taxon>Novipirellula</taxon>
    </lineage>
</organism>
<gene>
    <name evidence="1" type="ORF">CA13_01300</name>
</gene>
<evidence type="ECO:0000313" key="1">
    <source>
        <dbReference type="EMBL" id="TWT78733.1"/>
    </source>
</evidence>